<feature type="domain" description="ATP-grasp" evidence="2">
    <location>
        <begin position="354"/>
        <end position="612"/>
    </location>
</feature>
<dbReference type="Gene3D" id="3.30.470.20">
    <property type="entry name" value="ATP-grasp fold, B domain"/>
    <property type="match status" value="2"/>
</dbReference>
<gene>
    <name evidence="3" type="primary">gshAB</name>
    <name evidence="3" type="ORF">Q4F26_05440</name>
</gene>
<name>A0AA43ZTA4_9LACT</name>
<dbReference type="SUPFAM" id="SSF56059">
    <property type="entry name" value="Glutathione synthetase ATP-binding domain-like"/>
    <property type="match status" value="1"/>
</dbReference>
<dbReference type="Proteomes" id="UP001171751">
    <property type="component" value="Unassembled WGS sequence"/>
</dbReference>
<sequence>MKKEMSASPVLLDGNFQLGRYLYVVNDKQELRSNSLPKDFGNEIWSHPYLRSDDQQVKIETNSHSSIAQTYRAYLAIYDVLSRSLEKNCYIWPYSDQHGLKSYQLFAFSFSNQSLKALGSSHHEGDQKIYKELIKKLTLYHPFLTSIYGSFFDNSFSVNQDNFEFIDQDLELVVAYPVNPHEVEGSSSQMLYILHLLIIYLAAEDTEIIKENLQNLLENPVKQSKIILEQLSEMAQSMKAVDDYGAALKQAQVMLENNQESLLLEDPMRLAKSYQEEKLERPWIIKGFENMESSTQNLFFDAVYKGIKIEILDEMDHLLRLSVGDHIEYVQQANRSNKVSYINSIIMENKHVTKLLLDEKGYQVPQGEIYLDSQKAKSEFWRFQDRAFVVKPKSTNAGKGITVFKQVTTQESYEEAVDIAFSEDSSILVEEFATGIEYRFHILGGECKDVLLRTPAHVRGDGRHTISELVAIKNRHPFRGEEGRTPLVNIKIGRIEHLVLKEQGYLPDSIPEEGHVVYLRENSNISTGGDSKIVGEDCHPSYIQIAEEIAEVIDAPICGVDMMIDDLTQASTEENPGYHVIETNANPGMYGHLFVSEGEGSRLTLALLDELFPELAINFQPRL</sequence>
<dbReference type="GO" id="GO:0005737">
    <property type="term" value="C:cytoplasm"/>
    <property type="evidence" value="ECO:0007669"/>
    <property type="project" value="TreeGrafter"/>
</dbReference>
<protein>
    <submittedName>
        <fullName evidence="3">Bifunctional glutamate--cysteine ligase GshA/glutathione synthetase GshB</fullName>
        <ecNumber evidence="3">6.3.2.2</ecNumber>
        <ecNumber evidence="3">6.3.2.3</ecNumber>
    </submittedName>
</protein>
<dbReference type="AlphaFoldDB" id="A0AA43ZTA4"/>
<dbReference type="Pfam" id="PF18419">
    <property type="entry name" value="ATP-grasp_6"/>
    <property type="match status" value="1"/>
</dbReference>
<comment type="caution">
    <text evidence="3">The sequence shown here is derived from an EMBL/GenBank/DDBJ whole genome shotgun (WGS) entry which is preliminary data.</text>
</comment>
<keyword evidence="1" id="KW-0067">ATP-binding</keyword>
<dbReference type="GO" id="GO:0009432">
    <property type="term" value="P:SOS response"/>
    <property type="evidence" value="ECO:0007669"/>
    <property type="project" value="TreeGrafter"/>
</dbReference>
<organism evidence="3 4">
    <name type="scientific">Atopococcus tabaci</name>
    <dbReference type="NCBI Taxonomy" id="269774"/>
    <lineage>
        <taxon>Bacteria</taxon>
        <taxon>Bacillati</taxon>
        <taxon>Bacillota</taxon>
        <taxon>Bacilli</taxon>
        <taxon>Lactobacillales</taxon>
        <taxon>Carnobacteriaceae</taxon>
        <taxon>Atopococcus</taxon>
    </lineage>
</organism>
<dbReference type="SUPFAM" id="SSF55931">
    <property type="entry name" value="Glutamine synthetase/guanido kinase"/>
    <property type="match status" value="1"/>
</dbReference>
<dbReference type="GO" id="GO:0004363">
    <property type="term" value="F:glutathione synthase activity"/>
    <property type="evidence" value="ECO:0007669"/>
    <property type="project" value="UniProtKB-EC"/>
</dbReference>
<dbReference type="PROSITE" id="PS50975">
    <property type="entry name" value="ATP_GRASP"/>
    <property type="match status" value="1"/>
</dbReference>
<accession>A0AA43ZTA4</accession>
<dbReference type="InterPro" id="IPR011761">
    <property type="entry name" value="ATP-grasp"/>
</dbReference>
<dbReference type="EC" id="6.3.2.2" evidence="3"/>
<evidence type="ECO:0000313" key="3">
    <source>
        <dbReference type="EMBL" id="MDO5457773.1"/>
    </source>
</evidence>
<dbReference type="EMBL" id="JAUNQW010000025">
    <property type="protein sequence ID" value="MDO5457773.1"/>
    <property type="molecule type" value="Genomic_DNA"/>
</dbReference>
<proteinExistence type="predicted"/>
<keyword evidence="3" id="KW-0436">Ligase</keyword>
<dbReference type="PANTHER" id="PTHR21621">
    <property type="entry name" value="RIBOSOMAL PROTEIN S6 MODIFICATION PROTEIN"/>
    <property type="match status" value="1"/>
</dbReference>
<dbReference type="InterPro" id="IPR014746">
    <property type="entry name" value="Gln_synth/guanido_kin_cat_dom"/>
</dbReference>
<dbReference type="GO" id="GO:0046872">
    <property type="term" value="F:metal ion binding"/>
    <property type="evidence" value="ECO:0007669"/>
    <property type="project" value="InterPro"/>
</dbReference>
<dbReference type="Gene3D" id="3.30.1490.20">
    <property type="entry name" value="ATP-grasp fold, A domain"/>
    <property type="match status" value="1"/>
</dbReference>
<dbReference type="NCBIfam" id="NF002688">
    <property type="entry name" value="PRK02471.1"/>
    <property type="match status" value="1"/>
</dbReference>
<keyword evidence="4" id="KW-1185">Reference proteome</keyword>
<evidence type="ECO:0000256" key="1">
    <source>
        <dbReference type="PROSITE-ProRule" id="PRU00409"/>
    </source>
</evidence>
<reference evidence="3" key="1">
    <citation type="submission" date="2023-07" db="EMBL/GenBank/DDBJ databases">
        <title>Between Cages and Wild: Unraveling the Impact of Captivity on Animal Microbiomes and Antimicrobial Resistance.</title>
        <authorList>
            <person name="Schmartz G.P."/>
            <person name="Rehner J."/>
            <person name="Schuff M.J."/>
            <person name="Becker S.L."/>
            <person name="Kravczyk M."/>
            <person name="Gurevich A."/>
            <person name="Francke R."/>
            <person name="Mueller R."/>
            <person name="Keller V."/>
            <person name="Keller A."/>
        </authorList>
    </citation>
    <scope>NUCLEOTIDE SEQUENCE</scope>
    <source>
        <strain evidence="3">S39M_St_73</strain>
    </source>
</reference>
<dbReference type="GO" id="GO:0018169">
    <property type="term" value="F:ribosomal S6-glutamic acid ligase activity"/>
    <property type="evidence" value="ECO:0007669"/>
    <property type="project" value="TreeGrafter"/>
</dbReference>
<dbReference type="InterPro" id="IPR013815">
    <property type="entry name" value="ATP_grasp_subdomain_1"/>
</dbReference>
<dbReference type="EC" id="6.3.2.3" evidence="3"/>
<evidence type="ECO:0000313" key="4">
    <source>
        <dbReference type="Proteomes" id="UP001171751"/>
    </source>
</evidence>
<keyword evidence="1" id="KW-0547">Nucleotide-binding</keyword>
<dbReference type="PANTHER" id="PTHR21621:SF0">
    <property type="entry name" value="BETA-CITRYLGLUTAMATE SYNTHASE B-RELATED"/>
    <property type="match status" value="1"/>
</dbReference>
<dbReference type="GO" id="GO:0005524">
    <property type="term" value="F:ATP binding"/>
    <property type="evidence" value="ECO:0007669"/>
    <property type="project" value="UniProtKB-UniRule"/>
</dbReference>
<dbReference type="InterPro" id="IPR040657">
    <property type="entry name" value="GshAB_ATP-grasp"/>
</dbReference>
<dbReference type="GO" id="GO:0004357">
    <property type="term" value="F:glutamate-cysteine ligase activity"/>
    <property type="evidence" value="ECO:0007669"/>
    <property type="project" value="UniProtKB-EC"/>
</dbReference>
<evidence type="ECO:0000259" key="2">
    <source>
        <dbReference type="PROSITE" id="PS50975"/>
    </source>
</evidence>